<dbReference type="GO" id="GO:0016301">
    <property type="term" value="F:kinase activity"/>
    <property type="evidence" value="ECO:0007669"/>
    <property type="project" value="UniProtKB-KW"/>
</dbReference>
<sequence length="56" mass="6330">MKTFPRLYPRTIYGQMVMLVSVCMFLTLSITSFLLYAFRPLVPPLPGGPVDKYSGD</sequence>
<reference evidence="2 3" key="1">
    <citation type="submission" date="2016-03" db="EMBL/GenBank/DDBJ databases">
        <title>Draft genome sequence of Acetobacter malorum CECT 7742, a strain isolated from strawberry vinegar.</title>
        <authorList>
            <person name="Sainz F."/>
            <person name="Mas A."/>
            <person name="Torija M.J."/>
        </authorList>
    </citation>
    <scope>NUCLEOTIDE SEQUENCE [LARGE SCALE GENOMIC DNA]</scope>
    <source>
        <strain evidence="2 3">CECT 7742</strain>
    </source>
</reference>
<evidence type="ECO:0000313" key="3">
    <source>
        <dbReference type="Proteomes" id="UP000077349"/>
    </source>
</evidence>
<proteinExistence type="predicted"/>
<evidence type="ECO:0000313" key="2">
    <source>
        <dbReference type="EMBL" id="OAG78294.1"/>
    </source>
</evidence>
<dbReference type="EMBL" id="LVHD01000003">
    <property type="protein sequence ID" value="OAG78294.1"/>
    <property type="molecule type" value="Genomic_DNA"/>
</dbReference>
<dbReference type="PATRIC" id="fig|178901.16.peg.322"/>
<keyword evidence="2" id="KW-0418">Kinase</keyword>
<protein>
    <submittedName>
        <fullName evidence="2">Two component sensor histidine kinase EnvZ</fullName>
    </submittedName>
</protein>
<feature type="transmembrane region" description="Helical" evidence="1">
    <location>
        <begin position="12"/>
        <end position="38"/>
    </location>
</feature>
<evidence type="ECO:0000256" key="1">
    <source>
        <dbReference type="SAM" id="Phobius"/>
    </source>
</evidence>
<gene>
    <name evidence="2" type="ORF">Amal_00305</name>
</gene>
<organism evidence="2 3">
    <name type="scientific">Acetobacter malorum</name>
    <dbReference type="NCBI Taxonomy" id="178901"/>
    <lineage>
        <taxon>Bacteria</taxon>
        <taxon>Pseudomonadati</taxon>
        <taxon>Pseudomonadota</taxon>
        <taxon>Alphaproteobacteria</taxon>
        <taxon>Acetobacterales</taxon>
        <taxon>Acetobacteraceae</taxon>
        <taxon>Acetobacter</taxon>
    </lineage>
</organism>
<dbReference type="Proteomes" id="UP000077349">
    <property type="component" value="Unassembled WGS sequence"/>
</dbReference>
<name>A0A177GFZ2_9PROT</name>
<accession>A0A177GFZ2</accession>
<keyword evidence="1" id="KW-1133">Transmembrane helix</keyword>
<keyword evidence="1" id="KW-0472">Membrane</keyword>
<keyword evidence="2" id="KW-0808">Transferase</keyword>
<keyword evidence="1" id="KW-0812">Transmembrane</keyword>
<comment type="caution">
    <text evidence="2">The sequence shown here is derived from an EMBL/GenBank/DDBJ whole genome shotgun (WGS) entry which is preliminary data.</text>
</comment>
<dbReference type="AlphaFoldDB" id="A0A177GFZ2"/>